<feature type="region of interest" description="Disordered" evidence="1">
    <location>
        <begin position="191"/>
        <end position="244"/>
    </location>
</feature>
<evidence type="ECO:0000256" key="1">
    <source>
        <dbReference type="SAM" id="MobiDB-lite"/>
    </source>
</evidence>
<comment type="caution">
    <text evidence="2">The sequence shown here is derived from an EMBL/GenBank/DDBJ whole genome shotgun (WGS) entry which is preliminary data.</text>
</comment>
<feature type="region of interest" description="Disordered" evidence="1">
    <location>
        <begin position="42"/>
        <end position="145"/>
    </location>
</feature>
<feature type="compositionally biased region" description="Low complexity" evidence="1">
    <location>
        <begin position="84"/>
        <end position="107"/>
    </location>
</feature>
<feature type="compositionally biased region" description="Basic residues" evidence="1">
    <location>
        <begin position="67"/>
        <end position="83"/>
    </location>
</feature>
<name>A0AAE1EP42_PETCI</name>
<protein>
    <submittedName>
        <fullName evidence="2">Uncharacterized protein</fullName>
    </submittedName>
</protein>
<reference evidence="2" key="1">
    <citation type="submission" date="2023-10" db="EMBL/GenBank/DDBJ databases">
        <title>Genome assemblies of two species of porcelain crab, Petrolisthes cinctipes and Petrolisthes manimaculis (Anomura: Porcellanidae).</title>
        <authorList>
            <person name="Angst P."/>
        </authorList>
    </citation>
    <scope>NUCLEOTIDE SEQUENCE</scope>
    <source>
        <strain evidence="2">PB745_01</strain>
        <tissue evidence="2">Gill</tissue>
    </source>
</reference>
<organism evidence="2 3">
    <name type="scientific">Petrolisthes cinctipes</name>
    <name type="common">Flat porcelain crab</name>
    <dbReference type="NCBI Taxonomy" id="88211"/>
    <lineage>
        <taxon>Eukaryota</taxon>
        <taxon>Metazoa</taxon>
        <taxon>Ecdysozoa</taxon>
        <taxon>Arthropoda</taxon>
        <taxon>Crustacea</taxon>
        <taxon>Multicrustacea</taxon>
        <taxon>Malacostraca</taxon>
        <taxon>Eumalacostraca</taxon>
        <taxon>Eucarida</taxon>
        <taxon>Decapoda</taxon>
        <taxon>Pleocyemata</taxon>
        <taxon>Anomura</taxon>
        <taxon>Galatheoidea</taxon>
        <taxon>Porcellanidae</taxon>
        <taxon>Petrolisthes</taxon>
    </lineage>
</organism>
<accession>A0AAE1EP42</accession>
<feature type="compositionally biased region" description="Polar residues" evidence="1">
    <location>
        <begin position="196"/>
        <end position="207"/>
    </location>
</feature>
<sequence>MRDAHRDVSDHCQDHHHHNTNTTKLPLYVFGRGVDCIKRESSPLPCSSPVSLHKVTQTQQHPSPPPHHPHHHHHHHHHHHQHQQQHQQQQHHSTSPSSQRTSPQSQTRKLCSPDTSTPRHPELELSTTDSDTDSVNSLGNHSETVEEAEGLLRGWSDRAAACKVKQMVADLVSRLTAAEHQNTMLKRRLEAKSREQLCSTPQTQSKSEGGVGEKVEGGVGGLTPSVITPTSPIKIEPSEVVDSC</sequence>
<gene>
    <name evidence="2" type="ORF">Pcinc_034557</name>
</gene>
<feature type="region of interest" description="Disordered" evidence="1">
    <location>
        <begin position="1"/>
        <end position="21"/>
    </location>
</feature>
<feature type="compositionally biased region" description="Low complexity" evidence="1">
    <location>
        <begin position="42"/>
        <end position="61"/>
    </location>
</feature>
<proteinExistence type="predicted"/>
<evidence type="ECO:0000313" key="3">
    <source>
        <dbReference type="Proteomes" id="UP001286313"/>
    </source>
</evidence>
<dbReference type="AlphaFoldDB" id="A0AAE1EP42"/>
<keyword evidence="3" id="KW-1185">Reference proteome</keyword>
<dbReference type="EMBL" id="JAWQEG010005052">
    <property type="protein sequence ID" value="KAK3859319.1"/>
    <property type="molecule type" value="Genomic_DNA"/>
</dbReference>
<dbReference type="SUPFAM" id="SSF81995">
    <property type="entry name" value="beta-sandwich domain of Sec23/24"/>
    <property type="match status" value="1"/>
</dbReference>
<dbReference type="Proteomes" id="UP001286313">
    <property type="component" value="Unassembled WGS sequence"/>
</dbReference>
<feature type="compositionally biased region" description="Basic and acidic residues" evidence="1">
    <location>
        <begin position="1"/>
        <end position="13"/>
    </location>
</feature>
<evidence type="ECO:0000313" key="2">
    <source>
        <dbReference type="EMBL" id="KAK3859319.1"/>
    </source>
</evidence>